<dbReference type="PANTHER" id="PTHR23024">
    <property type="entry name" value="ARYLACETAMIDE DEACETYLASE"/>
    <property type="match status" value="1"/>
</dbReference>
<dbReference type="SUPFAM" id="SSF53474">
    <property type="entry name" value="alpha/beta-Hydrolases"/>
    <property type="match status" value="1"/>
</dbReference>
<protein>
    <recommendedName>
        <fullName evidence="1">Alpha/beta hydrolase fold-3 domain-containing protein</fullName>
    </recommendedName>
</protein>
<accession>A0A9D4V0N9</accession>
<dbReference type="InterPro" id="IPR029058">
    <property type="entry name" value="AB_hydrolase_fold"/>
</dbReference>
<dbReference type="Gene3D" id="3.40.50.1820">
    <property type="entry name" value="alpha/beta hydrolase"/>
    <property type="match status" value="1"/>
</dbReference>
<organism evidence="2 3">
    <name type="scientific">Adiantum capillus-veneris</name>
    <name type="common">Maidenhair fern</name>
    <dbReference type="NCBI Taxonomy" id="13818"/>
    <lineage>
        <taxon>Eukaryota</taxon>
        <taxon>Viridiplantae</taxon>
        <taxon>Streptophyta</taxon>
        <taxon>Embryophyta</taxon>
        <taxon>Tracheophyta</taxon>
        <taxon>Polypodiopsida</taxon>
        <taxon>Polypodiidae</taxon>
        <taxon>Polypodiales</taxon>
        <taxon>Pteridineae</taxon>
        <taxon>Pteridaceae</taxon>
        <taxon>Vittarioideae</taxon>
        <taxon>Adiantum</taxon>
    </lineage>
</organism>
<sequence length="343" mass="37971">MATTNNAEDAAAPLADSKGVVPLTTWVLISNFKVAYHLLRRPDGSFNRHLAEFLDRKAPANAMPSDGAASKDIIIDRAIGLWGRLFWASDAYADPRVSLRKQPLLVYFHGGSFVHSSANSSIYDAMCRRIAKMCGVVVFSVNFRRAPEHRCPAAYEDGATCIRWAKSFLGRQCLAQVGCDPSRCFAAGDSSGGNIAHNVAVMMADEGVELSGTVLLMPMFGGQQRTPAERLLDGKYFVSIKDRDWYWRAFLPPGSNRDHPACDPFSPIAPSLVDVPLLPCLAVVGGFDILQDWQLRYVHSMQRAGKPVQLLFLEQATMGFFLLPNTELFYTLVEKLKEFFAEQ</sequence>
<gene>
    <name evidence="2" type="ORF">GOP47_0007273</name>
</gene>
<dbReference type="Proteomes" id="UP000886520">
    <property type="component" value="Chromosome 7"/>
</dbReference>
<dbReference type="PANTHER" id="PTHR23024:SF492">
    <property type="entry name" value="GIBBERELLIN RECEPTOR GID1C"/>
    <property type="match status" value="1"/>
</dbReference>
<reference evidence="2" key="1">
    <citation type="submission" date="2021-01" db="EMBL/GenBank/DDBJ databases">
        <title>Adiantum capillus-veneris genome.</title>
        <authorList>
            <person name="Fang Y."/>
            <person name="Liao Q."/>
        </authorList>
    </citation>
    <scope>NUCLEOTIDE SEQUENCE</scope>
    <source>
        <strain evidence="2">H3</strain>
        <tissue evidence="2">Leaf</tissue>
    </source>
</reference>
<feature type="domain" description="Alpha/beta hydrolase fold-3" evidence="1">
    <location>
        <begin position="105"/>
        <end position="321"/>
    </location>
</feature>
<dbReference type="OrthoDB" id="408631at2759"/>
<dbReference type="EMBL" id="JABFUD020000007">
    <property type="protein sequence ID" value="KAI5077449.1"/>
    <property type="molecule type" value="Genomic_DNA"/>
</dbReference>
<comment type="caution">
    <text evidence="2">The sequence shown here is derived from an EMBL/GenBank/DDBJ whole genome shotgun (WGS) entry which is preliminary data.</text>
</comment>
<evidence type="ECO:0000313" key="3">
    <source>
        <dbReference type="Proteomes" id="UP000886520"/>
    </source>
</evidence>
<dbReference type="GO" id="GO:0016787">
    <property type="term" value="F:hydrolase activity"/>
    <property type="evidence" value="ECO:0007669"/>
    <property type="project" value="InterPro"/>
</dbReference>
<dbReference type="InterPro" id="IPR013094">
    <property type="entry name" value="AB_hydrolase_3"/>
</dbReference>
<dbReference type="AlphaFoldDB" id="A0A9D4V0N9"/>
<proteinExistence type="predicted"/>
<evidence type="ECO:0000259" key="1">
    <source>
        <dbReference type="Pfam" id="PF07859"/>
    </source>
</evidence>
<name>A0A9D4V0N9_ADICA</name>
<dbReference type="Pfam" id="PF07859">
    <property type="entry name" value="Abhydrolase_3"/>
    <property type="match status" value="1"/>
</dbReference>
<dbReference type="InterPro" id="IPR050466">
    <property type="entry name" value="Carboxylest/Gibb_receptor"/>
</dbReference>
<evidence type="ECO:0000313" key="2">
    <source>
        <dbReference type="EMBL" id="KAI5077449.1"/>
    </source>
</evidence>
<keyword evidence="3" id="KW-1185">Reference proteome</keyword>